<dbReference type="PANTHER" id="PTHR22911">
    <property type="entry name" value="ACYL-MALONYL CONDENSING ENZYME-RELATED"/>
    <property type="match status" value="1"/>
</dbReference>
<feature type="transmembrane region" description="Helical" evidence="1">
    <location>
        <begin position="72"/>
        <end position="90"/>
    </location>
</feature>
<accession>A0A2V3ZZ22</accession>
<keyword evidence="1" id="KW-0472">Membrane</keyword>
<feature type="transmembrane region" description="Helical" evidence="1">
    <location>
        <begin position="102"/>
        <end position="121"/>
    </location>
</feature>
<feature type="transmembrane region" description="Helical" evidence="1">
    <location>
        <begin position="253"/>
        <end position="274"/>
    </location>
</feature>
<feature type="transmembrane region" description="Helical" evidence="1">
    <location>
        <begin position="219"/>
        <end position="241"/>
    </location>
</feature>
<keyword evidence="1" id="KW-0812">Transmembrane</keyword>
<dbReference type="EMBL" id="QFLI01000003">
    <property type="protein sequence ID" value="PXY01742.1"/>
    <property type="molecule type" value="Genomic_DNA"/>
</dbReference>
<organism evidence="3 4">
    <name type="scientific">Marinifilum breve</name>
    <dbReference type="NCBI Taxonomy" id="2184082"/>
    <lineage>
        <taxon>Bacteria</taxon>
        <taxon>Pseudomonadati</taxon>
        <taxon>Bacteroidota</taxon>
        <taxon>Bacteroidia</taxon>
        <taxon>Marinilabiliales</taxon>
        <taxon>Marinifilaceae</taxon>
    </lineage>
</organism>
<feature type="domain" description="EamA" evidence="2">
    <location>
        <begin position="160"/>
        <end position="297"/>
    </location>
</feature>
<protein>
    <submittedName>
        <fullName evidence="3">EamA/RhaT family transporter</fullName>
    </submittedName>
</protein>
<dbReference type="GO" id="GO:0016020">
    <property type="term" value="C:membrane"/>
    <property type="evidence" value="ECO:0007669"/>
    <property type="project" value="InterPro"/>
</dbReference>
<keyword evidence="4" id="KW-1185">Reference proteome</keyword>
<comment type="caution">
    <text evidence="3">The sequence shown here is derived from an EMBL/GenBank/DDBJ whole genome shotgun (WGS) entry which is preliminary data.</text>
</comment>
<dbReference type="AlphaFoldDB" id="A0A2V3ZZ22"/>
<feature type="transmembrane region" description="Helical" evidence="1">
    <location>
        <begin position="42"/>
        <end position="60"/>
    </location>
</feature>
<dbReference type="Gene3D" id="1.10.3730.20">
    <property type="match status" value="1"/>
</dbReference>
<dbReference type="InterPro" id="IPR000620">
    <property type="entry name" value="EamA_dom"/>
</dbReference>
<keyword evidence="1" id="KW-1133">Transmembrane helix</keyword>
<sequence>MNSIASASNYKGVLYAMVTAFLWGFLPIFLKVALKDIDPISIVWFRFSFAFLVLFIYYLITDRKQLNIIKRPPLLLIIAAIGLGVNYIGFLKGLNYTSPSNAQIIIQSGPIMLALAGVLFFKEKLNLKQMVGFGIAGIGLFLFYRTQLQTFIHDTDAFNLGFFWVELAAVTWVLYAVLQKKLVQQHPAQVLNMVLYGIPALIYTPMADFSAFQGLDFKTWAIVIFLGVNTLVAYGSIALAFKYTEAYKVSIIVTLNPIITLITMSILTYLQVSWIQPESMTLYSLIGAVLVIGGAVTAVFFSKAKKEKALAVQKEVSK</sequence>
<dbReference type="SUPFAM" id="SSF103481">
    <property type="entry name" value="Multidrug resistance efflux transporter EmrE"/>
    <property type="match status" value="2"/>
</dbReference>
<dbReference type="PANTHER" id="PTHR22911:SF134">
    <property type="entry name" value="DMT FAMILY TRANSPORTER"/>
    <property type="match status" value="1"/>
</dbReference>
<feature type="domain" description="EamA" evidence="2">
    <location>
        <begin position="11"/>
        <end position="144"/>
    </location>
</feature>
<dbReference type="RefSeq" id="WP_110360551.1">
    <property type="nucleotide sequence ID" value="NZ_QFLI01000003.1"/>
</dbReference>
<feature type="transmembrane region" description="Helical" evidence="1">
    <location>
        <begin position="130"/>
        <end position="146"/>
    </location>
</feature>
<dbReference type="Proteomes" id="UP000248079">
    <property type="component" value="Unassembled WGS sequence"/>
</dbReference>
<evidence type="ECO:0000256" key="1">
    <source>
        <dbReference type="SAM" id="Phobius"/>
    </source>
</evidence>
<feature type="transmembrane region" description="Helical" evidence="1">
    <location>
        <begin position="158"/>
        <end position="178"/>
    </location>
</feature>
<dbReference type="OrthoDB" id="9811486at2"/>
<dbReference type="Pfam" id="PF00892">
    <property type="entry name" value="EamA"/>
    <property type="match status" value="2"/>
</dbReference>
<feature type="transmembrane region" description="Helical" evidence="1">
    <location>
        <begin position="190"/>
        <end position="207"/>
    </location>
</feature>
<proteinExistence type="predicted"/>
<gene>
    <name evidence="3" type="ORF">DF185_09770</name>
</gene>
<evidence type="ECO:0000313" key="4">
    <source>
        <dbReference type="Proteomes" id="UP000248079"/>
    </source>
</evidence>
<feature type="transmembrane region" description="Helical" evidence="1">
    <location>
        <begin position="280"/>
        <end position="301"/>
    </location>
</feature>
<feature type="transmembrane region" description="Helical" evidence="1">
    <location>
        <begin position="12"/>
        <end position="30"/>
    </location>
</feature>
<dbReference type="InterPro" id="IPR037185">
    <property type="entry name" value="EmrE-like"/>
</dbReference>
<reference evidence="3 4" key="1">
    <citation type="submission" date="2018-05" db="EMBL/GenBank/DDBJ databases">
        <title>Marinifilum breve JC075T sp. nov., a marine bacterium isolated from Yongle Blue Hole in the South China Sea.</title>
        <authorList>
            <person name="Fu T."/>
        </authorList>
    </citation>
    <scope>NUCLEOTIDE SEQUENCE [LARGE SCALE GENOMIC DNA]</scope>
    <source>
        <strain evidence="3 4">JC075</strain>
    </source>
</reference>
<name>A0A2V3ZZ22_9BACT</name>
<evidence type="ECO:0000313" key="3">
    <source>
        <dbReference type="EMBL" id="PXY01742.1"/>
    </source>
</evidence>
<evidence type="ECO:0000259" key="2">
    <source>
        <dbReference type="Pfam" id="PF00892"/>
    </source>
</evidence>